<evidence type="ECO:0000313" key="2">
    <source>
        <dbReference type="EMBL" id="TDG02165.1"/>
    </source>
</evidence>
<dbReference type="Pfam" id="PF01526">
    <property type="entry name" value="DDE_Tnp_Tn3"/>
    <property type="match status" value="1"/>
</dbReference>
<sequence length="123" mass="13820">MVCSHFRIRKALTLTAPPSPAPKAIPGGARRQIRPLRKTRNQLDIAINNECGRLLANVVTAFNSVLLSQLLERYQREGNEKALAMLKKISPVAWRHIHFLGHYTFRNENPIDIAAMLAGLDLL</sequence>
<dbReference type="AlphaFoldDB" id="A0A4R5L117"/>
<comment type="caution">
    <text evidence="2">The sequence shown here is derived from an EMBL/GenBank/DDBJ whole genome shotgun (WGS) entry which is preliminary data.</text>
</comment>
<dbReference type="Proteomes" id="UP000295606">
    <property type="component" value="Unassembled WGS sequence"/>
</dbReference>
<proteinExistence type="predicted"/>
<evidence type="ECO:0000259" key="1">
    <source>
        <dbReference type="Pfam" id="PF01526"/>
    </source>
</evidence>
<accession>A0A4R5L117</accession>
<dbReference type="OrthoDB" id="5292689at2"/>
<evidence type="ECO:0000313" key="3">
    <source>
        <dbReference type="Proteomes" id="UP000295606"/>
    </source>
</evidence>
<dbReference type="GO" id="GO:0004803">
    <property type="term" value="F:transposase activity"/>
    <property type="evidence" value="ECO:0007669"/>
    <property type="project" value="InterPro"/>
</dbReference>
<dbReference type="InterPro" id="IPR002513">
    <property type="entry name" value="Tn3_Tnp_DDE_dom"/>
</dbReference>
<protein>
    <recommendedName>
        <fullName evidence="1">Tn3 transposase DDE domain-containing protein</fullName>
    </recommendedName>
</protein>
<gene>
    <name evidence="2" type="ORF">E1N52_41155</name>
</gene>
<name>A0A4R5L117_9BURK</name>
<dbReference type="GO" id="GO:0006313">
    <property type="term" value="P:DNA transposition"/>
    <property type="evidence" value="ECO:0007669"/>
    <property type="project" value="InterPro"/>
</dbReference>
<organism evidence="2 3">
    <name type="scientific">Paraburkholderia guartelaensis</name>
    <dbReference type="NCBI Taxonomy" id="2546446"/>
    <lineage>
        <taxon>Bacteria</taxon>
        <taxon>Pseudomonadati</taxon>
        <taxon>Pseudomonadota</taxon>
        <taxon>Betaproteobacteria</taxon>
        <taxon>Burkholderiales</taxon>
        <taxon>Burkholderiaceae</taxon>
        <taxon>Paraburkholderia</taxon>
    </lineage>
</organism>
<feature type="domain" description="Tn3 transposase DDE" evidence="1">
    <location>
        <begin position="39"/>
        <end position="103"/>
    </location>
</feature>
<reference evidence="2 3" key="1">
    <citation type="submission" date="2019-03" db="EMBL/GenBank/DDBJ databases">
        <title>Paraburkholderia sp. isolated from native Mimosa gymnas in Guartela State Park, Brazil.</title>
        <authorList>
            <person name="Paulitsch F."/>
            <person name="Hungria M."/>
            <person name="Delamuta J.R.M."/>
            <person name="Ribeiro R.A."/>
            <person name="Dall'Agnol R."/>
            <person name="Silva J.S.B."/>
        </authorList>
    </citation>
    <scope>NUCLEOTIDE SEQUENCE [LARGE SCALE GENOMIC DNA]</scope>
    <source>
        <strain evidence="2 3">CNPSo 3008</strain>
    </source>
</reference>
<dbReference type="EMBL" id="SMOD01000074">
    <property type="protein sequence ID" value="TDG02165.1"/>
    <property type="molecule type" value="Genomic_DNA"/>
</dbReference>